<dbReference type="GO" id="GO:0060271">
    <property type="term" value="P:cilium assembly"/>
    <property type="evidence" value="ECO:0007669"/>
    <property type="project" value="TreeGrafter"/>
</dbReference>
<dbReference type="Pfam" id="PF10300">
    <property type="entry name" value="Iml2-TPR_39"/>
    <property type="match status" value="2"/>
</dbReference>
<comment type="caution">
    <text evidence="1">The sequence shown here is derived from an EMBL/GenBank/DDBJ whole genome shotgun (WGS) entry which is preliminary data.</text>
</comment>
<proteinExistence type="predicted"/>
<dbReference type="PANTHER" id="PTHR31859:SF1">
    <property type="entry name" value="TETRATRICOPEPTIDE REPEAT PROTEIN 39C"/>
    <property type="match status" value="1"/>
</dbReference>
<organism evidence="1 2">
    <name type="scientific">Paralvinella palmiformis</name>
    <dbReference type="NCBI Taxonomy" id="53620"/>
    <lineage>
        <taxon>Eukaryota</taxon>
        <taxon>Metazoa</taxon>
        <taxon>Spiralia</taxon>
        <taxon>Lophotrochozoa</taxon>
        <taxon>Annelida</taxon>
        <taxon>Polychaeta</taxon>
        <taxon>Sedentaria</taxon>
        <taxon>Canalipalpata</taxon>
        <taxon>Terebellida</taxon>
        <taxon>Terebelliformia</taxon>
        <taxon>Alvinellidae</taxon>
        <taxon>Paralvinella</taxon>
    </lineage>
</organism>
<gene>
    <name evidence="1" type="ORF">LSH36_1326g00000</name>
</gene>
<evidence type="ECO:0000313" key="1">
    <source>
        <dbReference type="EMBL" id="KAK2140524.1"/>
    </source>
</evidence>
<dbReference type="PANTHER" id="PTHR31859">
    <property type="entry name" value="TETRATRICOPEPTIDE REPEAT PROTEIN 39 FAMILY MEMBER"/>
    <property type="match status" value="1"/>
</dbReference>
<evidence type="ECO:0008006" key="3">
    <source>
        <dbReference type="Google" id="ProtNLM"/>
    </source>
</evidence>
<dbReference type="AlphaFoldDB" id="A0AAD9ITP1"/>
<dbReference type="InterPro" id="IPR011990">
    <property type="entry name" value="TPR-like_helical_dom_sf"/>
</dbReference>
<name>A0AAD9ITP1_9ANNE</name>
<reference evidence="1" key="1">
    <citation type="journal article" date="2023" name="Mol. Biol. Evol.">
        <title>Third-Generation Sequencing Reveals the Adaptive Role of the Epigenome in Three Deep-Sea Polychaetes.</title>
        <authorList>
            <person name="Perez M."/>
            <person name="Aroh O."/>
            <person name="Sun Y."/>
            <person name="Lan Y."/>
            <person name="Juniper S.K."/>
            <person name="Young C.R."/>
            <person name="Angers B."/>
            <person name="Qian P.Y."/>
        </authorList>
    </citation>
    <scope>NUCLEOTIDE SEQUENCE</scope>
    <source>
        <strain evidence="1">P08H-3</strain>
    </source>
</reference>
<keyword evidence="2" id="KW-1185">Reference proteome</keyword>
<accession>A0AAD9ITP1</accession>
<protein>
    <recommendedName>
        <fullName evidence="3">Tetratricopeptide repeat protein 39C</fullName>
    </recommendedName>
</protein>
<dbReference type="EMBL" id="JAODUP010001326">
    <property type="protein sequence ID" value="KAK2140524.1"/>
    <property type="molecule type" value="Genomic_DNA"/>
</dbReference>
<dbReference type="Gene3D" id="1.25.40.10">
    <property type="entry name" value="Tetratricopeptide repeat domain"/>
    <property type="match status" value="1"/>
</dbReference>
<sequence length="551" mass="62274">MAHQASIVAEEAFEGCLVGDDEGIEVSSDSGSSVMTIDDVELSLKGIILLINNQWAEAEELFKQYRSEGLMSFEDEKLHAALAALKETEKRCEVPTGFIKGHKKRKNKNVSAEDRLIRQIVTGDCLLYESILIFINQDITSYIKGGWCLRKAWKLYERTLKELIAIHDRLNKMTDRLEHNGDASHMVEVPVGIPTSKSFPAMHEPHPDSSDSASLSGLNSRETIDLPLAVIKRLLGSVSFGHGLLQLVISLVPPKVLKIIEFLGFEADRQSGLHELERASTTRDMKAPLAMFALLWYHTIMRPFFALDGTNLAAGISEATVVIERCKKEYPDSALYLFFKGRLLRLEAEVDESLAVYKQAMEKFCLGATGDTSSAHEILKEVPRLMKRKNNQLERFVTKRAEKFKKIAPTQDHLTLLVLEVLYLWGSIPHCKQSDLERHLEECNQVMDKKLFHLRSLIEGAIYNALGSPEMAVQCFEETVARQNGMKDDKHVAAFACYELGTICLEKSEEQHNAKKYFTKAKDHYNDYDFENRLHVRILSALKRIRGGTST</sequence>
<evidence type="ECO:0000313" key="2">
    <source>
        <dbReference type="Proteomes" id="UP001208570"/>
    </source>
</evidence>
<dbReference type="InterPro" id="IPR019412">
    <property type="entry name" value="IML2/TPR_39"/>
</dbReference>
<dbReference type="Proteomes" id="UP001208570">
    <property type="component" value="Unassembled WGS sequence"/>
</dbReference>